<keyword evidence="3" id="KW-1185">Reference proteome</keyword>
<dbReference type="OrthoDB" id="1427655at2"/>
<name>A0A365P528_9FLAO</name>
<accession>A0A365P528</accession>
<evidence type="ECO:0000256" key="1">
    <source>
        <dbReference type="SAM" id="SignalP"/>
    </source>
</evidence>
<keyword evidence="1" id="KW-0732">Signal</keyword>
<feature type="signal peptide" evidence="1">
    <location>
        <begin position="1"/>
        <end position="18"/>
    </location>
</feature>
<dbReference type="Pfam" id="PF13715">
    <property type="entry name" value="CarbopepD_reg_2"/>
    <property type="match status" value="1"/>
</dbReference>
<comment type="caution">
    <text evidence="2">The sequence shown here is derived from an EMBL/GenBank/DDBJ whole genome shotgun (WGS) entry which is preliminary data.</text>
</comment>
<feature type="chain" id="PRO_5016743594" description="Carboxypeptidase-like regulatory domain-containing protein" evidence="1">
    <location>
        <begin position="19"/>
        <end position="246"/>
    </location>
</feature>
<proteinExistence type="predicted"/>
<gene>
    <name evidence="2" type="ORF">DPN68_02430</name>
</gene>
<organism evidence="2 3">
    <name type="scientific">Flavobacterium tibetense</name>
    <dbReference type="NCBI Taxonomy" id="2233533"/>
    <lineage>
        <taxon>Bacteria</taxon>
        <taxon>Pseudomonadati</taxon>
        <taxon>Bacteroidota</taxon>
        <taxon>Flavobacteriia</taxon>
        <taxon>Flavobacteriales</taxon>
        <taxon>Flavobacteriaceae</taxon>
        <taxon>Flavobacterium</taxon>
    </lineage>
</organism>
<dbReference type="Proteomes" id="UP000253319">
    <property type="component" value="Unassembled WGS sequence"/>
</dbReference>
<dbReference type="RefSeq" id="WP_113988005.1">
    <property type="nucleotide sequence ID" value="NZ_QLST01000002.1"/>
</dbReference>
<protein>
    <recommendedName>
        <fullName evidence="4">Carboxypeptidase-like regulatory domain-containing protein</fullName>
    </recommendedName>
</protein>
<evidence type="ECO:0008006" key="4">
    <source>
        <dbReference type="Google" id="ProtNLM"/>
    </source>
</evidence>
<evidence type="ECO:0000313" key="3">
    <source>
        <dbReference type="Proteomes" id="UP000253319"/>
    </source>
</evidence>
<sequence>MKIIFLFFLMTVTNFVFGQTSKNEALKGKIVSESTNLEGIHVINKTQNKGVVTSAGGYFTIYANEKDTLIFSAVHLEALNHVVKKEDFSEELLFIKMNALVSPLEEVTMTKYKNITPEALGIIPKGMKTYTPAERKLKTASEMTVGTIISLDAIINGISGRTAMLKKELKVERKELLMQQILENYETKYFKEELGIPEVYIDGFLFYAVENDELAKAIKNGNKPVTGLLLSDLAINFLGFLEQEKQ</sequence>
<reference evidence="2 3" key="1">
    <citation type="submission" date="2018-06" db="EMBL/GenBank/DDBJ databases">
        <title>Flavobacterium tibetense sp. nov., isolated from a wetland YonghuCo on Tibetan Plateau.</title>
        <authorList>
            <person name="Xing P."/>
            <person name="Phurbu D."/>
            <person name="Lu H."/>
        </authorList>
    </citation>
    <scope>NUCLEOTIDE SEQUENCE [LARGE SCALE GENOMIC DNA]</scope>
    <source>
        <strain evidence="2 3">YH5</strain>
    </source>
</reference>
<evidence type="ECO:0000313" key="2">
    <source>
        <dbReference type="EMBL" id="RBA29523.1"/>
    </source>
</evidence>
<dbReference type="AlphaFoldDB" id="A0A365P528"/>
<dbReference type="EMBL" id="QLST01000002">
    <property type="protein sequence ID" value="RBA29523.1"/>
    <property type="molecule type" value="Genomic_DNA"/>
</dbReference>